<dbReference type="PANTHER" id="PTHR33653">
    <property type="entry name" value="RIBONUCLEASE VAPC2"/>
    <property type="match status" value="1"/>
</dbReference>
<dbReference type="Pfam" id="PF01850">
    <property type="entry name" value="PIN"/>
    <property type="match status" value="1"/>
</dbReference>
<reference evidence="10 11" key="1">
    <citation type="journal article" date="2021" name="Microorganisms">
        <title>Acidisoma silvae sp. nov. and Acidisomacellulosilytica sp. nov., Two Acidophilic Bacteria Isolated from Decaying Wood, Hydrolyzing Cellulose and Producing Poly-3-hydroxybutyrate.</title>
        <authorList>
            <person name="Mieszkin S."/>
            <person name="Pouder E."/>
            <person name="Uroz S."/>
            <person name="Simon-Colin C."/>
            <person name="Alain K."/>
        </authorList>
    </citation>
    <scope>NUCLEOTIDE SEQUENCE [LARGE SCALE GENOMIC DNA]</scope>
    <source>
        <strain evidence="10 11">HW T5.17</strain>
    </source>
</reference>
<evidence type="ECO:0000256" key="1">
    <source>
        <dbReference type="ARBA" id="ARBA00001946"/>
    </source>
</evidence>
<organism evidence="10 11">
    <name type="scientific">Acidisoma cellulosilyticum</name>
    <dbReference type="NCBI Taxonomy" id="2802395"/>
    <lineage>
        <taxon>Bacteria</taxon>
        <taxon>Pseudomonadati</taxon>
        <taxon>Pseudomonadota</taxon>
        <taxon>Alphaproteobacteria</taxon>
        <taxon>Acetobacterales</taxon>
        <taxon>Acidocellaceae</taxon>
        <taxon>Acidisoma</taxon>
    </lineage>
</organism>
<protein>
    <recommendedName>
        <fullName evidence="8">Ribonuclease VapC</fullName>
        <shortName evidence="8">RNase VapC</shortName>
        <ecNumber evidence="8">3.1.-.-</ecNumber>
    </recommendedName>
    <alternativeName>
        <fullName evidence="8">Toxin VapC</fullName>
    </alternativeName>
</protein>
<dbReference type="SUPFAM" id="SSF88723">
    <property type="entry name" value="PIN domain-like"/>
    <property type="match status" value="1"/>
</dbReference>
<dbReference type="GO" id="GO:0090729">
    <property type="term" value="F:toxin activity"/>
    <property type="evidence" value="ECO:0007669"/>
    <property type="project" value="UniProtKB-KW"/>
</dbReference>
<comment type="similarity">
    <text evidence="7 8">Belongs to the PINc/VapC protein family.</text>
</comment>
<dbReference type="EMBL" id="JAESVA010000005">
    <property type="protein sequence ID" value="MCB8881630.1"/>
    <property type="molecule type" value="Genomic_DNA"/>
</dbReference>
<dbReference type="GO" id="GO:0004540">
    <property type="term" value="F:RNA nuclease activity"/>
    <property type="evidence" value="ECO:0007669"/>
    <property type="project" value="InterPro"/>
</dbReference>
<dbReference type="InterPro" id="IPR022907">
    <property type="entry name" value="VapC_family"/>
</dbReference>
<dbReference type="InterPro" id="IPR002716">
    <property type="entry name" value="PIN_dom"/>
</dbReference>
<keyword evidence="11" id="KW-1185">Reference proteome</keyword>
<dbReference type="Proteomes" id="UP000721844">
    <property type="component" value="Unassembled WGS sequence"/>
</dbReference>
<evidence type="ECO:0000256" key="8">
    <source>
        <dbReference type="HAMAP-Rule" id="MF_00265"/>
    </source>
</evidence>
<dbReference type="GO" id="GO:0000287">
    <property type="term" value="F:magnesium ion binding"/>
    <property type="evidence" value="ECO:0007669"/>
    <property type="project" value="UniProtKB-UniRule"/>
</dbReference>
<comment type="caution">
    <text evidence="10">The sequence shown here is derived from an EMBL/GenBank/DDBJ whole genome shotgun (WGS) entry which is preliminary data.</text>
</comment>
<dbReference type="InterPro" id="IPR029060">
    <property type="entry name" value="PIN-like_dom_sf"/>
</dbReference>
<dbReference type="InterPro" id="IPR050556">
    <property type="entry name" value="Type_II_TA_system_RNase"/>
</dbReference>
<feature type="domain" description="PIN" evidence="9">
    <location>
        <begin position="2"/>
        <end position="122"/>
    </location>
</feature>
<evidence type="ECO:0000313" key="10">
    <source>
        <dbReference type="EMBL" id="MCB8881630.1"/>
    </source>
</evidence>
<dbReference type="CDD" id="cd09871">
    <property type="entry name" value="PIN_MtVapC28-VapC30-like"/>
    <property type="match status" value="1"/>
</dbReference>
<comment type="function">
    <text evidence="8">Toxic component of a toxin-antitoxin (TA) system. An RNase.</text>
</comment>
<keyword evidence="3 8" id="KW-0540">Nuclease</keyword>
<comment type="cofactor">
    <cofactor evidence="1 8">
        <name>Mg(2+)</name>
        <dbReference type="ChEBI" id="CHEBI:18420"/>
    </cofactor>
</comment>
<gene>
    <name evidence="8" type="primary">vapC</name>
    <name evidence="10" type="ORF">ACELLULO517_15380</name>
</gene>
<dbReference type="PANTHER" id="PTHR33653:SF1">
    <property type="entry name" value="RIBONUCLEASE VAPC2"/>
    <property type="match status" value="1"/>
</dbReference>
<evidence type="ECO:0000313" key="11">
    <source>
        <dbReference type="Proteomes" id="UP000721844"/>
    </source>
</evidence>
<feature type="binding site" evidence="8">
    <location>
        <position position="97"/>
    </location>
    <ligand>
        <name>Mg(2+)</name>
        <dbReference type="ChEBI" id="CHEBI:18420"/>
    </ligand>
</feature>
<evidence type="ECO:0000256" key="3">
    <source>
        <dbReference type="ARBA" id="ARBA00022722"/>
    </source>
</evidence>
<evidence type="ECO:0000256" key="7">
    <source>
        <dbReference type="ARBA" id="ARBA00038093"/>
    </source>
</evidence>
<feature type="binding site" evidence="8">
    <location>
        <position position="5"/>
    </location>
    <ligand>
        <name>Mg(2+)</name>
        <dbReference type="ChEBI" id="CHEBI:18420"/>
    </ligand>
</feature>
<evidence type="ECO:0000256" key="2">
    <source>
        <dbReference type="ARBA" id="ARBA00022649"/>
    </source>
</evidence>
<keyword evidence="6 8" id="KW-0460">Magnesium</keyword>
<evidence type="ECO:0000256" key="6">
    <source>
        <dbReference type="ARBA" id="ARBA00022842"/>
    </source>
</evidence>
<dbReference type="EC" id="3.1.-.-" evidence="8"/>
<proteinExistence type="inferred from homology"/>
<keyword evidence="8" id="KW-0800">Toxin</keyword>
<dbReference type="HAMAP" id="MF_00265">
    <property type="entry name" value="VapC_Nob1"/>
    <property type="match status" value="1"/>
</dbReference>
<evidence type="ECO:0000256" key="5">
    <source>
        <dbReference type="ARBA" id="ARBA00022801"/>
    </source>
</evidence>
<name>A0A963Z415_9PROT</name>
<dbReference type="Gene3D" id="3.40.50.1010">
    <property type="entry name" value="5'-nuclease"/>
    <property type="match status" value="1"/>
</dbReference>
<evidence type="ECO:0000256" key="4">
    <source>
        <dbReference type="ARBA" id="ARBA00022723"/>
    </source>
</evidence>
<keyword evidence="5 8" id="KW-0378">Hydrolase</keyword>
<dbReference type="AlphaFoldDB" id="A0A963Z415"/>
<keyword evidence="4 8" id="KW-0479">Metal-binding</keyword>
<dbReference type="GO" id="GO:0016787">
    <property type="term" value="F:hydrolase activity"/>
    <property type="evidence" value="ECO:0007669"/>
    <property type="project" value="UniProtKB-KW"/>
</dbReference>
<accession>A0A963Z415</accession>
<keyword evidence="2 8" id="KW-1277">Toxin-antitoxin system</keyword>
<sequence length="126" mass="13510">MIVLDTSALIAILKDEPEAERCLAALHPTETILMSGGTLAELLVVGERLGKQAAILDLLAGLQAEIVPVTIEQAYDVSTAYRQWGKGIHPAGLNFGDCFAYALARRRACPLLFVGQDFAKTDVQVA</sequence>
<evidence type="ECO:0000259" key="9">
    <source>
        <dbReference type="Pfam" id="PF01850"/>
    </source>
</evidence>